<accession>A0ABV7AP39</accession>
<evidence type="ECO:0000256" key="5">
    <source>
        <dbReference type="ARBA" id="ARBA00023163"/>
    </source>
</evidence>
<dbReference type="EMBL" id="JBHRSK010000026">
    <property type="protein sequence ID" value="MFC2970556.1"/>
    <property type="molecule type" value="Genomic_DNA"/>
</dbReference>
<evidence type="ECO:0000256" key="2">
    <source>
        <dbReference type="ARBA" id="ARBA00023012"/>
    </source>
</evidence>
<keyword evidence="5" id="KW-0804">Transcription</keyword>
<dbReference type="InterPro" id="IPR039420">
    <property type="entry name" value="WalR-like"/>
</dbReference>
<protein>
    <submittedName>
        <fullName evidence="9">Winged helix-turn-helix domain-containing protein</fullName>
    </submittedName>
</protein>
<name>A0ABV7AP39_9RHOB</name>
<evidence type="ECO:0000259" key="8">
    <source>
        <dbReference type="PROSITE" id="PS51755"/>
    </source>
</evidence>
<evidence type="ECO:0000256" key="6">
    <source>
        <dbReference type="PROSITE-ProRule" id="PRU01091"/>
    </source>
</evidence>
<dbReference type="CDD" id="cd00383">
    <property type="entry name" value="trans_reg_C"/>
    <property type="match status" value="1"/>
</dbReference>
<comment type="caution">
    <text evidence="9">The sequence shown here is derived from an EMBL/GenBank/DDBJ whole genome shotgun (WGS) entry which is preliminary data.</text>
</comment>
<dbReference type="InterPro" id="IPR036388">
    <property type="entry name" value="WH-like_DNA-bd_sf"/>
</dbReference>
<dbReference type="PROSITE" id="PS51755">
    <property type="entry name" value="OMPR_PHOB"/>
    <property type="match status" value="1"/>
</dbReference>
<evidence type="ECO:0000256" key="4">
    <source>
        <dbReference type="ARBA" id="ARBA00023125"/>
    </source>
</evidence>
<dbReference type="Gene3D" id="1.10.10.10">
    <property type="entry name" value="Winged helix-like DNA-binding domain superfamily/Winged helix DNA-binding domain"/>
    <property type="match status" value="1"/>
</dbReference>
<dbReference type="InterPro" id="IPR016032">
    <property type="entry name" value="Sig_transdc_resp-reg_C-effctor"/>
</dbReference>
<dbReference type="RefSeq" id="WP_377835629.1">
    <property type="nucleotide sequence ID" value="NZ_JBHRSK010000026.1"/>
</dbReference>
<keyword evidence="3" id="KW-0805">Transcription regulation</keyword>
<organism evidence="9 10">
    <name type="scientific">Acidimangrovimonas pyrenivorans</name>
    <dbReference type="NCBI Taxonomy" id="2030798"/>
    <lineage>
        <taxon>Bacteria</taxon>
        <taxon>Pseudomonadati</taxon>
        <taxon>Pseudomonadota</taxon>
        <taxon>Alphaproteobacteria</taxon>
        <taxon>Rhodobacterales</taxon>
        <taxon>Paracoccaceae</taxon>
        <taxon>Acidimangrovimonas</taxon>
    </lineage>
</organism>
<keyword evidence="10" id="KW-1185">Reference proteome</keyword>
<dbReference type="SUPFAM" id="SSF52172">
    <property type="entry name" value="CheY-like"/>
    <property type="match status" value="1"/>
</dbReference>
<dbReference type="PANTHER" id="PTHR48111:SF1">
    <property type="entry name" value="TWO-COMPONENT RESPONSE REGULATOR ORR33"/>
    <property type="match status" value="1"/>
</dbReference>
<reference evidence="10" key="1">
    <citation type="journal article" date="2019" name="Int. J. Syst. Evol. Microbiol.">
        <title>The Global Catalogue of Microorganisms (GCM) 10K type strain sequencing project: providing services to taxonomists for standard genome sequencing and annotation.</title>
        <authorList>
            <consortium name="The Broad Institute Genomics Platform"/>
            <consortium name="The Broad Institute Genome Sequencing Center for Infectious Disease"/>
            <person name="Wu L."/>
            <person name="Ma J."/>
        </authorList>
    </citation>
    <scope>NUCLEOTIDE SEQUENCE [LARGE SCALE GENOMIC DNA]</scope>
    <source>
        <strain evidence="10">KCTC 62192</strain>
    </source>
</reference>
<sequence length="260" mass="28620">MYIYVFEPRDGRRDGLIAELEGVGMSPVLVGEDFFASDLSVLNRKGSDTRAILIGETPQTLDNIRAVRAAGCRNPLIVMRDFKNSRDTSEALDLGADDVMVSPIKGIEVLSRVNSINRRSYGHAAESVTVGEVKAYFDGRDPEVSGGRLRLSKREHAIFQHLVLNSNRVISKGAIYDAVYGMDDDQPFDKVIDVYICKLRKKIGAAAQSGYQYIETVYGRGYKFGTAEPEAATPEPAEEPVEVTPRFRGGRSQRAALGAR</sequence>
<keyword evidence="1" id="KW-0597">Phosphoprotein</keyword>
<dbReference type="InterPro" id="IPR011006">
    <property type="entry name" value="CheY-like_superfamily"/>
</dbReference>
<evidence type="ECO:0000256" key="1">
    <source>
        <dbReference type="ARBA" id="ARBA00022553"/>
    </source>
</evidence>
<dbReference type="SMART" id="SM00862">
    <property type="entry name" value="Trans_reg_C"/>
    <property type="match status" value="1"/>
</dbReference>
<dbReference type="Pfam" id="PF00486">
    <property type="entry name" value="Trans_reg_C"/>
    <property type="match status" value="1"/>
</dbReference>
<dbReference type="PANTHER" id="PTHR48111">
    <property type="entry name" value="REGULATOR OF RPOS"/>
    <property type="match status" value="1"/>
</dbReference>
<keyword evidence="4 6" id="KW-0238">DNA-binding</keyword>
<dbReference type="InterPro" id="IPR001867">
    <property type="entry name" value="OmpR/PhoB-type_DNA-bd"/>
</dbReference>
<dbReference type="SUPFAM" id="SSF46894">
    <property type="entry name" value="C-terminal effector domain of the bipartite response regulators"/>
    <property type="match status" value="1"/>
</dbReference>
<feature type="domain" description="OmpR/PhoB-type" evidence="8">
    <location>
        <begin position="125"/>
        <end position="226"/>
    </location>
</feature>
<proteinExistence type="predicted"/>
<evidence type="ECO:0000313" key="10">
    <source>
        <dbReference type="Proteomes" id="UP001595443"/>
    </source>
</evidence>
<feature type="region of interest" description="Disordered" evidence="7">
    <location>
        <begin position="228"/>
        <end position="260"/>
    </location>
</feature>
<keyword evidence="2" id="KW-0902">Two-component regulatory system</keyword>
<evidence type="ECO:0000256" key="3">
    <source>
        <dbReference type="ARBA" id="ARBA00023015"/>
    </source>
</evidence>
<evidence type="ECO:0000256" key="7">
    <source>
        <dbReference type="SAM" id="MobiDB-lite"/>
    </source>
</evidence>
<evidence type="ECO:0000313" key="9">
    <source>
        <dbReference type="EMBL" id="MFC2970556.1"/>
    </source>
</evidence>
<dbReference type="Proteomes" id="UP001595443">
    <property type="component" value="Unassembled WGS sequence"/>
</dbReference>
<gene>
    <name evidence="9" type="ORF">ACFOES_20860</name>
</gene>
<feature type="DNA-binding region" description="OmpR/PhoB-type" evidence="6">
    <location>
        <begin position="125"/>
        <end position="226"/>
    </location>
</feature>